<evidence type="ECO:0000313" key="15">
    <source>
        <dbReference type="Proteomes" id="UP000274082"/>
    </source>
</evidence>
<evidence type="ECO:0000256" key="6">
    <source>
        <dbReference type="ARBA" id="ARBA00023136"/>
    </source>
</evidence>
<dbReference type="EMBL" id="FR799619">
    <property type="protein sequence ID" value="CBZ36945.1"/>
    <property type="molecule type" value="Genomic_DNA"/>
</dbReference>
<gene>
    <name evidence="13" type="ORF">LDBPK_322150</name>
    <name evidence="11" type="ORF">LdCL_320026900</name>
    <name evidence="12" type="ORF">LDHU3_32.2670</name>
</gene>
<evidence type="ECO:0000259" key="10">
    <source>
        <dbReference type="PROSITE" id="PS50866"/>
    </source>
</evidence>
<dbReference type="SMR" id="A0A3Q8ITC4"/>
<keyword evidence="4" id="KW-0732">Signal</keyword>
<evidence type="ECO:0000313" key="11">
    <source>
        <dbReference type="EMBL" id="AYU81760.1"/>
    </source>
</evidence>
<evidence type="ECO:0000256" key="4">
    <source>
        <dbReference type="ARBA" id="ARBA00022729"/>
    </source>
</evidence>
<dbReference type="InterPro" id="IPR015720">
    <property type="entry name" value="Emp24-like"/>
</dbReference>
<dbReference type="GO" id="GO:0012505">
    <property type="term" value="C:endomembrane system"/>
    <property type="evidence" value="ECO:0007669"/>
    <property type="project" value="UniProtKB-SubCell"/>
</dbReference>
<reference evidence="13" key="2">
    <citation type="submission" date="2011-01" db="EMBL/GenBank/DDBJ databases">
        <authorList>
            <person name="Zhao B.P."/>
            <person name="Ren Z.A."/>
            <person name="Li C.D."/>
        </authorList>
    </citation>
    <scope>NUCLEOTIDE SEQUENCE</scope>
    <source>
        <strain evidence="13">BPK282A1</strain>
    </source>
</reference>
<accession>A0A3Q8ITC4</accession>
<keyword evidence="6 9" id="KW-0472">Membrane</keyword>
<dbReference type="GO" id="GO:0016020">
    <property type="term" value="C:membrane"/>
    <property type="evidence" value="ECO:0007669"/>
    <property type="project" value="UniProtKB-SubCell"/>
</dbReference>
<dbReference type="KEGG" id="ldo:LDBPK_322150"/>
<dbReference type="Proteomes" id="UP000008980">
    <property type="component" value="Chromosome 32"/>
</dbReference>
<reference evidence="12" key="5">
    <citation type="submission" date="2020-06" db="EMBL/GenBank/DDBJ databases">
        <authorList>
            <person name="Camacho E."/>
            <person name="Gonzalez-de la Fuente S."/>
            <person name="Rastrojo A."/>
            <person name="Peiro-Pastor R."/>
            <person name="Solana JC."/>
            <person name="Tabera L."/>
            <person name="Gamarro F."/>
            <person name="Carrasco-Ramiro F."/>
            <person name="Requena JM."/>
            <person name="Aguado B."/>
        </authorList>
    </citation>
    <scope>NUCLEOTIDE SEQUENCE</scope>
</reference>
<keyword evidence="3 8" id="KW-0812">Transmembrane</keyword>
<dbReference type="SMART" id="SM01190">
    <property type="entry name" value="EMP24_GP25L"/>
    <property type="match status" value="1"/>
</dbReference>
<evidence type="ECO:0000256" key="7">
    <source>
        <dbReference type="ARBA" id="ARBA00037847"/>
    </source>
</evidence>
<keyword evidence="15" id="KW-1185">Reference proteome</keyword>
<feature type="transmembrane region" description="Helical" evidence="9">
    <location>
        <begin position="128"/>
        <end position="150"/>
    </location>
</feature>
<dbReference type="RefSeq" id="XP_003863629.1">
    <property type="nucleotide sequence ID" value="XM_003863581.1"/>
</dbReference>
<evidence type="ECO:0000256" key="2">
    <source>
        <dbReference type="ARBA" id="ARBA00007104"/>
    </source>
</evidence>
<reference evidence="11 15" key="4">
    <citation type="journal article" date="2018" name="Sci. Rep.">
        <title>A complete Leishmania donovani reference genome identifies novel genetic variations associated with virulence.</title>
        <authorList>
            <person name="Lypaczewski P."/>
            <person name="Hoshizaki J."/>
            <person name="Zhang W.-W."/>
            <person name="McCall L.-I."/>
            <person name="Torcivia-Rodriguez J."/>
            <person name="Simonyan V."/>
            <person name="Kaur A."/>
            <person name="Dewar K."/>
            <person name="Matlashewski G."/>
        </authorList>
    </citation>
    <scope>NUCLEOTIDE SEQUENCE [LARGE SCALE GENOMIC DNA]</scope>
    <source>
        <strain evidence="11 15">LdCL</strain>
    </source>
</reference>
<evidence type="ECO:0000256" key="8">
    <source>
        <dbReference type="RuleBase" id="RU003827"/>
    </source>
</evidence>
<dbReference type="Proteomes" id="UP000601710">
    <property type="component" value="Chromosome 32"/>
</dbReference>
<name>A0A3Q8ITC4_LEIDO</name>
<dbReference type="Pfam" id="PF01105">
    <property type="entry name" value="EMP24_GP25L"/>
    <property type="match status" value="1"/>
</dbReference>
<dbReference type="OrthoDB" id="62956at2759"/>
<evidence type="ECO:0000256" key="1">
    <source>
        <dbReference type="ARBA" id="ARBA00004479"/>
    </source>
</evidence>
<dbReference type="AlphaFoldDB" id="A0A3Q8ITC4"/>
<dbReference type="PANTHER" id="PTHR22811">
    <property type="entry name" value="TRANSMEMBRANE EMP24 DOMAIN-CONTAINING PROTEIN"/>
    <property type="match status" value="1"/>
</dbReference>
<keyword evidence="5 9" id="KW-1133">Transmembrane helix</keyword>
<dbReference type="InterPro" id="IPR036598">
    <property type="entry name" value="GOLD_dom_sf"/>
</dbReference>
<dbReference type="EMBL" id="CP029531">
    <property type="protein sequence ID" value="AYU81760.1"/>
    <property type="molecule type" value="Genomic_DNA"/>
</dbReference>
<reference evidence="13 14" key="1">
    <citation type="journal article" date="2011" name="Genome Res.">
        <title>Whole genome sequencing of multiple Leishmania donovani clinical isolates provides insights into population structure and mechanisms of drug resistance.</title>
        <authorList>
            <person name="Downing T."/>
            <person name="Imamura H."/>
            <person name="Decuypere S."/>
            <person name="Clark T.G."/>
            <person name="Coombs G.H."/>
            <person name="Cotton J.A."/>
            <person name="Hilley J.D."/>
            <person name="de Doncker S."/>
            <person name="Maes I."/>
            <person name="Mottram J.C."/>
            <person name="Quail M.A."/>
            <person name="Rijal S."/>
            <person name="Sanders M."/>
            <person name="Schonian G."/>
            <person name="Stark O."/>
            <person name="Sundar S."/>
            <person name="Vanaerschot M."/>
            <person name="Hertz-Fowler C."/>
            <person name="Dujardin J.C."/>
            <person name="Berriman M."/>
        </authorList>
    </citation>
    <scope>NUCLEOTIDE SEQUENCE [LARGE SCALE GENOMIC DNA]</scope>
    <source>
        <strain evidence="13 14">BPK282A1</strain>
    </source>
</reference>
<evidence type="ECO:0000256" key="9">
    <source>
        <dbReference type="SAM" id="Phobius"/>
    </source>
</evidence>
<sequence length="160" mass="18091">MFLHYMVTMGGSMDIDCTILAPDKTVIWNAERDTENRVLFKSRIPGSYAFCFSNRMSTLTSKVVSFSVMVGNGNAADVMRPKGAESDSLHRSIMRLQQGLREIEELQQALRTREQDHRATTEVANTRVVVFCILESVFIIGMGVGSVLYLRQMFVTKRMV</sequence>
<dbReference type="Proteomes" id="UP000274082">
    <property type="component" value="Chromosome 32"/>
</dbReference>
<dbReference type="VEuPathDB" id="TriTrypDB:LdCL_320026900"/>
<accession>E9BNW7</accession>
<dbReference type="EMBL" id="LR812652">
    <property type="protein sequence ID" value="CAC5432969.1"/>
    <property type="molecule type" value="Genomic_DNA"/>
</dbReference>
<evidence type="ECO:0000313" key="12">
    <source>
        <dbReference type="EMBL" id="CAC5432969.1"/>
    </source>
</evidence>
<comment type="similarity">
    <text evidence="2 8">Belongs to the EMP24/GP25L family.</text>
</comment>
<dbReference type="OMA" id="MQVRDRN"/>
<feature type="domain" description="GOLD" evidence="10">
    <location>
        <begin position="1"/>
        <end position="70"/>
    </location>
</feature>
<dbReference type="SUPFAM" id="SSF101576">
    <property type="entry name" value="Supernatant protein factor (SPF), C-terminal domain"/>
    <property type="match status" value="1"/>
</dbReference>
<evidence type="ECO:0000313" key="14">
    <source>
        <dbReference type="Proteomes" id="UP000008980"/>
    </source>
</evidence>
<dbReference type="InterPro" id="IPR009038">
    <property type="entry name" value="GOLD_dom"/>
</dbReference>
<dbReference type="PROSITE" id="PS50866">
    <property type="entry name" value="GOLD"/>
    <property type="match status" value="1"/>
</dbReference>
<reference evidence="14" key="3">
    <citation type="submission" date="2011-02" db="EMBL/GenBank/DDBJ databases">
        <title>Whole genome sequencing of Leishmania donovani clinical lines reveals dynamic variation related to drug resistance.</title>
        <authorList>
            <person name="Downing T."/>
            <person name="Imamura H."/>
            <person name="Sanders M."/>
            <person name="Decuypere S."/>
            <person name="Hertz-Fowler C."/>
            <person name="Clark T.G."/>
            <person name="Rijal S."/>
            <person name="Sundar S."/>
            <person name="Quail M.A."/>
            <person name="De Doncker S."/>
            <person name="Maes I."/>
            <person name="Vanaerschot M."/>
            <person name="Stark O."/>
            <person name="Schonian G."/>
            <person name="Dujardin J.C."/>
            <person name="Berriman M."/>
        </authorList>
    </citation>
    <scope>NUCLEOTIDE SEQUENCE [LARGE SCALE GENOMIC DNA]</scope>
    <source>
        <strain evidence="14">BPK282A1</strain>
    </source>
</reference>
<comment type="subcellular location">
    <subcellularLocation>
        <location evidence="7">Endomembrane system</location>
        <topology evidence="7">Single-pass membrane protein</topology>
    </subcellularLocation>
    <subcellularLocation>
        <location evidence="1 8">Membrane</location>
        <topology evidence="1 8">Single-pass type I membrane protein</topology>
    </subcellularLocation>
</comment>
<dbReference type="VEuPathDB" id="TriTrypDB:LdBPK_322150.1"/>
<evidence type="ECO:0000256" key="3">
    <source>
        <dbReference type="ARBA" id="ARBA00022692"/>
    </source>
</evidence>
<dbReference type="VEuPathDB" id="TriTrypDB:LDHU3_32.2670"/>
<protein>
    <submittedName>
        <fullName evidence="11">Cop-coated vesicle membrane protein p24, putative</fullName>
    </submittedName>
    <submittedName>
        <fullName evidence="12">Cop-coated_vesicle_membrane_protein_p24_precursor _putative/GeneDB:LmjF.32.2020</fullName>
    </submittedName>
</protein>
<evidence type="ECO:0000313" key="13">
    <source>
        <dbReference type="EMBL" id="CBZ36945.1"/>
    </source>
</evidence>
<dbReference type="GeneID" id="13390917"/>
<proteinExistence type="inferred from homology"/>
<organism evidence="11 15">
    <name type="scientific">Leishmania donovani</name>
    <dbReference type="NCBI Taxonomy" id="5661"/>
    <lineage>
        <taxon>Eukaryota</taxon>
        <taxon>Discoba</taxon>
        <taxon>Euglenozoa</taxon>
        <taxon>Kinetoplastea</taxon>
        <taxon>Metakinetoplastina</taxon>
        <taxon>Trypanosomatida</taxon>
        <taxon>Trypanosomatidae</taxon>
        <taxon>Leishmaniinae</taxon>
        <taxon>Leishmania</taxon>
    </lineage>
</organism>
<evidence type="ECO:0000256" key="5">
    <source>
        <dbReference type="ARBA" id="ARBA00022989"/>
    </source>
</evidence>